<dbReference type="RefSeq" id="WP_179588847.1">
    <property type="nucleotide sequence ID" value="NZ_JACBYR010000002.1"/>
</dbReference>
<evidence type="ECO:0000313" key="7">
    <source>
        <dbReference type="EMBL" id="NYE84812.1"/>
    </source>
</evidence>
<keyword evidence="4" id="KW-0472">Membrane</keyword>
<dbReference type="InterPro" id="IPR037682">
    <property type="entry name" value="TonB_C"/>
</dbReference>
<comment type="caution">
    <text evidence="7">The sequence shown here is derived from an EMBL/GenBank/DDBJ whole genome shotgun (WGS) entry which is preliminary data.</text>
</comment>
<protein>
    <submittedName>
        <fullName evidence="7">Protein TonB</fullName>
    </submittedName>
</protein>
<dbReference type="InterPro" id="IPR006260">
    <property type="entry name" value="TonB/TolA_C"/>
</dbReference>
<dbReference type="AlphaFoldDB" id="A0A7Y9LNM0"/>
<gene>
    <name evidence="7" type="ORF">FHW18_004119</name>
</gene>
<evidence type="ECO:0000259" key="6">
    <source>
        <dbReference type="Pfam" id="PF03544"/>
    </source>
</evidence>
<name>A0A7Y9LNM0_9BURK</name>
<dbReference type="Proteomes" id="UP000542125">
    <property type="component" value="Unassembled WGS sequence"/>
</dbReference>
<accession>A0A7Y9LNM0</accession>
<keyword evidence="3" id="KW-1133">Transmembrane helix</keyword>
<comment type="subcellular location">
    <subcellularLocation>
        <location evidence="1">Membrane</location>
        <topology evidence="1">Single-pass membrane protein</topology>
    </subcellularLocation>
</comment>
<dbReference type="EMBL" id="JACBYR010000002">
    <property type="protein sequence ID" value="NYE84812.1"/>
    <property type="molecule type" value="Genomic_DNA"/>
</dbReference>
<evidence type="ECO:0000256" key="5">
    <source>
        <dbReference type="SAM" id="MobiDB-lite"/>
    </source>
</evidence>
<dbReference type="GO" id="GO:0055085">
    <property type="term" value="P:transmembrane transport"/>
    <property type="evidence" value="ECO:0007669"/>
    <property type="project" value="InterPro"/>
</dbReference>
<evidence type="ECO:0000313" key="8">
    <source>
        <dbReference type="Proteomes" id="UP000542125"/>
    </source>
</evidence>
<feature type="region of interest" description="Disordered" evidence="5">
    <location>
        <begin position="57"/>
        <end position="86"/>
    </location>
</feature>
<evidence type="ECO:0000256" key="2">
    <source>
        <dbReference type="ARBA" id="ARBA00022692"/>
    </source>
</evidence>
<reference evidence="7 8" key="1">
    <citation type="submission" date="2020-07" db="EMBL/GenBank/DDBJ databases">
        <title>Genomic Encyclopedia of Type Strains, Phase IV (KMG-V): Genome sequencing to study the core and pangenomes of soil and plant-associated prokaryotes.</title>
        <authorList>
            <person name="Whitman W."/>
        </authorList>
    </citation>
    <scope>NUCLEOTIDE SEQUENCE [LARGE SCALE GENOMIC DNA]</scope>
    <source>
        <strain evidence="7 8">SAS40</strain>
    </source>
</reference>
<feature type="region of interest" description="Disordered" evidence="5">
    <location>
        <begin position="110"/>
        <end position="130"/>
    </location>
</feature>
<dbReference type="Pfam" id="PF03544">
    <property type="entry name" value="TonB_C"/>
    <property type="match status" value="1"/>
</dbReference>
<evidence type="ECO:0000256" key="1">
    <source>
        <dbReference type="ARBA" id="ARBA00004167"/>
    </source>
</evidence>
<proteinExistence type="predicted"/>
<keyword evidence="8" id="KW-1185">Reference proteome</keyword>
<dbReference type="NCBIfam" id="TIGR01352">
    <property type="entry name" value="tonB_Cterm"/>
    <property type="match status" value="1"/>
</dbReference>
<dbReference type="SUPFAM" id="SSF74653">
    <property type="entry name" value="TolA/TonB C-terminal domain"/>
    <property type="match status" value="1"/>
</dbReference>
<evidence type="ECO:0000256" key="3">
    <source>
        <dbReference type="ARBA" id="ARBA00022989"/>
    </source>
</evidence>
<dbReference type="GO" id="GO:0016020">
    <property type="term" value="C:membrane"/>
    <property type="evidence" value="ECO:0007669"/>
    <property type="project" value="UniProtKB-SubCell"/>
</dbReference>
<dbReference type="Gene3D" id="3.30.1150.10">
    <property type="match status" value="1"/>
</dbReference>
<evidence type="ECO:0000256" key="4">
    <source>
        <dbReference type="ARBA" id="ARBA00023136"/>
    </source>
</evidence>
<organism evidence="7 8">
    <name type="scientific">Pigmentiphaga litoralis</name>
    <dbReference type="NCBI Taxonomy" id="516702"/>
    <lineage>
        <taxon>Bacteria</taxon>
        <taxon>Pseudomonadati</taxon>
        <taxon>Pseudomonadota</taxon>
        <taxon>Betaproteobacteria</taxon>
        <taxon>Burkholderiales</taxon>
        <taxon>Alcaligenaceae</taxon>
        <taxon>Pigmentiphaga</taxon>
    </lineage>
</organism>
<feature type="domain" description="TonB C-terminal" evidence="6">
    <location>
        <begin position="190"/>
        <end position="266"/>
    </location>
</feature>
<sequence length="276" mass="30142">MRTAVVISLLTHGLAMTVHFTSPEPPKPTAQEIGMEVILVNAGTKSAPAKAEVLAQVNSDGGGNSDRGRAAAPVPRSAANSEGEMLASVQQQQAQLEAQQRLLAAEVEAQKRHVAPPPAPEGANGVPTQQPVDAKTRANQLTRQFAEIANRIEDYNKRPRKHFFAPSTSEYRFATYVDQWRTRIEAVGNRNYPPEARGRLYGSLRMTVLIRADGSIESFDIDRPSEHKVLNDAARRIVALAAPFPPFPPQIAKDTDILAITRTWHFTKDSLIATPG</sequence>
<keyword evidence="2" id="KW-0812">Transmembrane</keyword>